<sequence length="425" mass="48031">MKFYADIEIHSKYARAVSPQMVLENLALWAVKKGLQILGTGDFTHPAWFSDIKTKLEPVEPGLFRLKKQYCDVSQPFDQQKTRFVLSGEISCIYAKNGRTRRVHHLVYAPSIEVAEKINAKLSWVGKLASDGRPIIGIDSKELLKILLEADKNCALIPAHVWTPWFGVFGSKSGFDSLEECFDELEPEIFAIETGLSSSPEMNWRIPFLDNKAIISSSDSHSLPRIGREATIFDCDLSYFEMMDAMKTRDNRLQGTVEFFPEEGRYHYDGHAACQLSMSPEETKKNKGLCPKCGKSVTVGVMARVDELATKDRPVGFRPKWSKPYFSMVSFDELIAEALGVGKNTKGVLVRYEEIVKNIGSELFIVLEMQENEIKKSLTPQIAEAIVRMRQGKLKIKPGYDGEYGKISIFEEGERESLETQKSLF</sequence>
<accession>A0A1G1XKQ5</accession>
<dbReference type="GO" id="GO:0004386">
    <property type="term" value="F:helicase activity"/>
    <property type="evidence" value="ECO:0007669"/>
    <property type="project" value="UniProtKB-KW"/>
</dbReference>
<dbReference type="Proteomes" id="UP000178570">
    <property type="component" value="Unassembled WGS sequence"/>
</dbReference>
<dbReference type="InterPro" id="IPR016195">
    <property type="entry name" value="Pol/histidinol_Pase-like"/>
</dbReference>
<dbReference type="EMBL" id="MHHY01000007">
    <property type="protein sequence ID" value="OGY40588.1"/>
    <property type="molecule type" value="Genomic_DNA"/>
</dbReference>
<dbReference type="PANTHER" id="PTHR40084:SF1">
    <property type="entry name" value="PHOSPHOTRANSFERASE"/>
    <property type="match status" value="1"/>
</dbReference>
<evidence type="ECO:0000313" key="1">
    <source>
        <dbReference type="EMBL" id="OGY40588.1"/>
    </source>
</evidence>
<keyword evidence="1" id="KW-0347">Helicase</keyword>
<dbReference type="STRING" id="1797529.A2570_02535"/>
<evidence type="ECO:0000313" key="2">
    <source>
        <dbReference type="Proteomes" id="UP000178570"/>
    </source>
</evidence>
<keyword evidence="1" id="KW-0067">ATP-binding</keyword>
<reference evidence="1 2" key="1">
    <citation type="journal article" date="2016" name="Nat. Commun.">
        <title>Thousands of microbial genomes shed light on interconnected biogeochemical processes in an aquifer system.</title>
        <authorList>
            <person name="Anantharaman K."/>
            <person name="Brown C.T."/>
            <person name="Hug L.A."/>
            <person name="Sharon I."/>
            <person name="Castelle C.J."/>
            <person name="Probst A.J."/>
            <person name="Thomas B.C."/>
            <person name="Singh A."/>
            <person name="Wilkins M.J."/>
            <person name="Karaoz U."/>
            <person name="Brodie E.L."/>
            <person name="Williams K.H."/>
            <person name="Hubbard S.S."/>
            <person name="Banfield J.F."/>
        </authorList>
    </citation>
    <scope>NUCLEOTIDE SEQUENCE [LARGE SCALE GENOMIC DNA]</scope>
</reference>
<comment type="caution">
    <text evidence="1">The sequence shown here is derived from an EMBL/GenBank/DDBJ whole genome shotgun (WGS) entry which is preliminary data.</text>
</comment>
<organism evidence="1 2">
    <name type="scientific">Candidatus Brennerbacteria bacterium RIFOXYD1_FULL_41_16</name>
    <dbReference type="NCBI Taxonomy" id="1797529"/>
    <lineage>
        <taxon>Bacteria</taxon>
        <taxon>Candidatus Brenneribacteriota</taxon>
    </lineage>
</organism>
<protein>
    <submittedName>
        <fullName evidence="1">DNA helicase UvrD</fullName>
    </submittedName>
</protein>
<dbReference type="SUPFAM" id="SSF89550">
    <property type="entry name" value="PHP domain-like"/>
    <property type="match status" value="1"/>
</dbReference>
<name>A0A1G1XKQ5_9BACT</name>
<dbReference type="CDD" id="cd19067">
    <property type="entry name" value="PfuEndoQ-like"/>
    <property type="match status" value="1"/>
</dbReference>
<keyword evidence="1" id="KW-0378">Hydrolase</keyword>
<gene>
    <name evidence="1" type="ORF">A2570_02535</name>
</gene>
<dbReference type="PANTHER" id="PTHR40084">
    <property type="entry name" value="PHOSPHOHYDROLASE, PHP FAMILY"/>
    <property type="match status" value="1"/>
</dbReference>
<keyword evidence="1" id="KW-0547">Nucleotide-binding</keyword>
<dbReference type="AlphaFoldDB" id="A0A1G1XKQ5"/>
<proteinExistence type="predicted"/>
<dbReference type="Gene3D" id="3.20.20.140">
    <property type="entry name" value="Metal-dependent hydrolases"/>
    <property type="match status" value="1"/>
</dbReference>